<proteinExistence type="predicted"/>
<dbReference type="PROSITE" id="PS50966">
    <property type="entry name" value="ZF_SWIM"/>
    <property type="match status" value="1"/>
</dbReference>
<gene>
    <name evidence="4" type="ORF">CVAR292_01378</name>
</gene>
<sequence>MSEDRRGGRRRLGTPKPEWGDNVIEADFGSRGPRASGKDATGGPDLTKGLFDPASRLGRAVAERRAAQTAAEEAEKRRRTQTRQREQRAASTTEGWAGRVLLDTVGSGADTARRQRGLAYARGGNVRQLDLELGTVSALVTGSQLEPFEVSLRWRPLSENQVTYIHGECLEHPENLARLLAGREPRRDVAAVLLSPSDFRDSWCTCPDRAGVCKHRIAVAHAVAEQFTTDPVAFLDWRGMDTRKLIDEVGAKERQRHPQVVDLQRRAVQTGSSGTTGSSGSSGSSGGTRREPEDVRYSPGEFWGDLSRLPQREPLAPGSGLELGDQGTRNAVIRKVSWNTVDQLRVLDELESCYRLLTGEDQEEYDTVFDREPWLSGPSGRIGAHD</sequence>
<dbReference type="PANTHER" id="PTHR38133">
    <property type="entry name" value="SLR1429 PROTEIN"/>
    <property type="match status" value="1"/>
</dbReference>
<feature type="compositionally biased region" description="Low complexity" evidence="2">
    <location>
        <begin position="270"/>
        <end position="282"/>
    </location>
</feature>
<dbReference type="AlphaFoldDB" id="A0A0X2NMS9"/>
<evidence type="ECO:0000259" key="3">
    <source>
        <dbReference type="PROSITE" id="PS50966"/>
    </source>
</evidence>
<organism evidence="4 5">
    <name type="scientific">Corynebacterium variabile</name>
    <dbReference type="NCBI Taxonomy" id="1727"/>
    <lineage>
        <taxon>Bacteria</taxon>
        <taxon>Bacillati</taxon>
        <taxon>Actinomycetota</taxon>
        <taxon>Actinomycetes</taxon>
        <taxon>Mycobacteriales</taxon>
        <taxon>Corynebacteriaceae</taxon>
        <taxon>Corynebacterium</taxon>
    </lineage>
</organism>
<dbReference type="EMBL" id="FAUH01000008">
    <property type="protein sequence ID" value="CUU66041.1"/>
    <property type="molecule type" value="Genomic_DNA"/>
</dbReference>
<name>A0A0X2NMS9_9CORY</name>
<dbReference type="Proteomes" id="UP000182498">
    <property type="component" value="Unassembled WGS sequence"/>
</dbReference>
<feature type="domain" description="SWIM-type" evidence="3">
    <location>
        <begin position="189"/>
        <end position="224"/>
    </location>
</feature>
<dbReference type="RefSeq" id="WP_073883987.1">
    <property type="nucleotide sequence ID" value="NZ_FAUH01000008.1"/>
</dbReference>
<feature type="region of interest" description="Disordered" evidence="2">
    <location>
        <begin position="1"/>
        <end position="94"/>
    </location>
</feature>
<dbReference type="PANTHER" id="PTHR38133:SF1">
    <property type="entry name" value="SLR1429 PROTEIN"/>
    <property type="match status" value="1"/>
</dbReference>
<dbReference type="Pfam" id="PF04434">
    <property type="entry name" value="SWIM"/>
    <property type="match status" value="1"/>
</dbReference>
<reference evidence="5" key="1">
    <citation type="submission" date="2015-11" db="EMBL/GenBank/DDBJ databases">
        <authorList>
            <person name="Dugat-Bony E."/>
        </authorList>
    </citation>
    <scope>NUCLEOTIDE SEQUENCE [LARGE SCALE GENOMIC DNA]</scope>
    <source>
        <strain evidence="5">Mu292</strain>
    </source>
</reference>
<evidence type="ECO:0000256" key="1">
    <source>
        <dbReference type="PROSITE-ProRule" id="PRU00325"/>
    </source>
</evidence>
<keyword evidence="5" id="KW-1185">Reference proteome</keyword>
<feature type="region of interest" description="Disordered" evidence="2">
    <location>
        <begin position="248"/>
        <end position="325"/>
    </location>
</feature>
<evidence type="ECO:0000313" key="5">
    <source>
        <dbReference type="Proteomes" id="UP000182498"/>
    </source>
</evidence>
<evidence type="ECO:0000256" key="2">
    <source>
        <dbReference type="SAM" id="MobiDB-lite"/>
    </source>
</evidence>
<keyword evidence="1" id="KW-0479">Metal-binding</keyword>
<keyword evidence="1" id="KW-0863">Zinc-finger</keyword>
<evidence type="ECO:0000313" key="4">
    <source>
        <dbReference type="EMBL" id="CUU66041.1"/>
    </source>
</evidence>
<protein>
    <submittedName>
        <fullName evidence="4">SWIM zinc finger</fullName>
    </submittedName>
</protein>
<accession>A0A0X2NMS9</accession>
<keyword evidence="1" id="KW-0862">Zinc</keyword>
<dbReference type="InterPro" id="IPR007527">
    <property type="entry name" value="Znf_SWIM"/>
</dbReference>
<dbReference type="GO" id="GO:0008270">
    <property type="term" value="F:zinc ion binding"/>
    <property type="evidence" value="ECO:0007669"/>
    <property type="project" value="UniProtKB-KW"/>
</dbReference>